<dbReference type="SUPFAM" id="SSF82689">
    <property type="entry name" value="Mechanosensitive channel protein MscS (YggB), C-terminal domain"/>
    <property type="match status" value="1"/>
</dbReference>
<dbReference type="Gene3D" id="1.10.287.1260">
    <property type="match status" value="1"/>
</dbReference>
<keyword evidence="5 7" id="KW-1133">Transmembrane helix</keyword>
<accession>A0A1G9F8J6</accession>
<dbReference type="InterPro" id="IPR011066">
    <property type="entry name" value="MscS_channel_C_sf"/>
</dbReference>
<feature type="domain" description="Mechanosensitive ion channel MscS" evidence="8">
    <location>
        <begin position="109"/>
        <end position="175"/>
    </location>
</feature>
<keyword evidence="6 7" id="KW-0472">Membrane</keyword>
<keyword evidence="7" id="KW-0407">Ion channel</keyword>
<comment type="subcellular location">
    <subcellularLocation>
        <location evidence="7">Cell inner membrane</location>
        <topology evidence="7">Multi-pass membrane protein</topology>
    </subcellularLocation>
    <subcellularLocation>
        <location evidence="1">Cell membrane</location>
        <topology evidence="1">Multi-pass membrane protein</topology>
    </subcellularLocation>
</comment>
<keyword evidence="7" id="KW-0997">Cell inner membrane</keyword>
<dbReference type="STRING" id="137658.SAMN05216186_11136"/>
<evidence type="ECO:0000313" key="10">
    <source>
        <dbReference type="EMBL" id="SDK84668.1"/>
    </source>
</evidence>
<evidence type="ECO:0000256" key="1">
    <source>
        <dbReference type="ARBA" id="ARBA00004651"/>
    </source>
</evidence>
<dbReference type="AlphaFoldDB" id="A0A1G9F8J6"/>
<sequence length="290" mass="31235">MELNLDYLVSLSEAWLPIALHYSGQLLLALATLAIGWWLVNRLTNKVSALLKRRSVDQTLHGFIGSLANIVLKVLLLVSVASMVGVETTSFIAAIGAAGLAIGLALQGSLANFAGGVLILLFRPFRVGDWIEAQGVSGTVDSIQIFHTTLKTADNKVVIVPNGSLSNGHITNYSREAKRRVDIVLGIDYGSDIKLARQVLLEIAKDSRVLEEPAPVVFVTGLGDSAVNLSLRVWVATADYWPVTFDFIEQAKERLTAAGVGIPFPQRVVHLQQAVGEHPAPRKLTADQTA</sequence>
<dbReference type="PROSITE" id="PS01246">
    <property type="entry name" value="UPF0003"/>
    <property type="match status" value="1"/>
</dbReference>
<name>A0A1G9F8J6_9PSED</name>
<evidence type="ECO:0000256" key="2">
    <source>
        <dbReference type="ARBA" id="ARBA00008017"/>
    </source>
</evidence>
<dbReference type="EMBL" id="FNFD01000011">
    <property type="protein sequence ID" value="SDK84668.1"/>
    <property type="molecule type" value="Genomic_DNA"/>
</dbReference>
<dbReference type="Gene3D" id="3.30.70.100">
    <property type="match status" value="1"/>
</dbReference>
<comment type="function">
    <text evidence="7">Mechanosensitive channel that participates in the regulation of osmotic pressure changes within the cell, opening in response to stretch forces in the membrane lipid bilayer, without the need for other proteins. Contributes to normal resistance to hypoosmotic shock. Forms an ion channel of 1.0 nanosiemens conductance with a slight preference for anions.</text>
</comment>
<feature type="transmembrane region" description="Helical" evidence="7">
    <location>
        <begin position="60"/>
        <end position="85"/>
    </location>
</feature>
<comment type="caution">
    <text evidence="7">Lacks conserved residue(s) required for the propagation of feature annotation.</text>
</comment>
<dbReference type="SUPFAM" id="SSF50182">
    <property type="entry name" value="Sm-like ribonucleoproteins"/>
    <property type="match status" value="1"/>
</dbReference>
<dbReference type="PANTHER" id="PTHR30221:SF1">
    <property type="entry name" value="SMALL-CONDUCTANCE MECHANOSENSITIVE CHANNEL"/>
    <property type="match status" value="1"/>
</dbReference>
<evidence type="ECO:0000256" key="5">
    <source>
        <dbReference type="ARBA" id="ARBA00022989"/>
    </source>
</evidence>
<evidence type="ECO:0000256" key="4">
    <source>
        <dbReference type="ARBA" id="ARBA00022692"/>
    </source>
</evidence>
<dbReference type="GO" id="GO:0008381">
    <property type="term" value="F:mechanosensitive monoatomic ion channel activity"/>
    <property type="evidence" value="ECO:0007669"/>
    <property type="project" value="InterPro"/>
</dbReference>
<protein>
    <recommendedName>
        <fullName evidence="7">Small-conductance mechanosensitive channel</fullName>
    </recommendedName>
</protein>
<keyword evidence="11" id="KW-1185">Reference proteome</keyword>
<dbReference type="InterPro" id="IPR010920">
    <property type="entry name" value="LSM_dom_sf"/>
</dbReference>
<feature type="transmembrane region" description="Helical" evidence="7">
    <location>
        <begin position="20"/>
        <end position="40"/>
    </location>
</feature>
<feature type="transmembrane region" description="Helical" evidence="7">
    <location>
        <begin position="91"/>
        <end position="122"/>
    </location>
</feature>
<comment type="similarity">
    <text evidence="2 7">Belongs to the MscS (TC 1.A.23) family.</text>
</comment>
<proteinExistence type="inferred from homology"/>
<comment type="subunit">
    <text evidence="7">Homoheptamer.</text>
</comment>
<dbReference type="Pfam" id="PF21082">
    <property type="entry name" value="MS_channel_3rd"/>
    <property type="match status" value="1"/>
</dbReference>
<dbReference type="GO" id="GO:0005886">
    <property type="term" value="C:plasma membrane"/>
    <property type="evidence" value="ECO:0007669"/>
    <property type="project" value="UniProtKB-SubCell"/>
</dbReference>
<dbReference type="InterPro" id="IPR006685">
    <property type="entry name" value="MscS_channel_2nd"/>
</dbReference>
<dbReference type="Proteomes" id="UP000198706">
    <property type="component" value="Unassembled WGS sequence"/>
</dbReference>
<dbReference type="Pfam" id="PF00924">
    <property type="entry name" value="MS_channel_2nd"/>
    <property type="match status" value="1"/>
</dbReference>
<organism evidence="10 11">
    <name type="scientific">Pseudomonas indica</name>
    <dbReference type="NCBI Taxonomy" id="137658"/>
    <lineage>
        <taxon>Bacteria</taxon>
        <taxon>Pseudomonadati</taxon>
        <taxon>Pseudomonadota</taxon>
        <taxon>Gammaproteobacteria</taxon>
        <taxon>Pseudomonadales</taxon>
        <taxon>Pseudomonadaceae</taxon>
        <taxon>Pseudomonas</taxon>
    </lineage>
</organism>
<reference evidence="10 11" key="1">
    <citation type="submission" date="2016-10" db="EMBL/GenBank/DDBJ databases">
        <authorList>
            <person name="de Groot N.N."/>
        </authorList>
    </citation>
    <scope>NUCLEOTIDE SEQUENCE [LARGE SCALE GENOMIC DNA]</scope>
    <source>
        <strain evidence="10 11">JCM 21544</strain>
    </source>
</reference>
<evidence type="ECO:0000259" key="9">
    <source>
        <dbReference type="Pfam" id="PF21082"/>
    </source>
</evidence>
<evidence type="ECO:0000259" key="8">
    <source>
        <dbReference type="Pfam" id="PF00924"/>
    </source>
</evidence>
<dbReference type="InterPro" id="IPR006686">
    <property type="entry name" value="MscS_channel_CS"/>
</dbReference>
<dbReference type="InterPro" id="IPR023408">
    <property type="entry name" value="MscS_beta-dom_sf"/>
</dbReference>
<keyword evidence="7" id="KW-0406">Ion transport</keyword>
<feature type="domain" description="Mechanosensitive ion channel MscS C-terminal" evidence="9">
    <location>
        <begin position="181"/>
        <end position="262"/>
    </location>
</feature>
<dbReference type="InterPro" id="IPR011014">
    <property type="entry name" value="MscS_channel_TM-2"/>
</dbReference>
<keyword evidence="7" id="KW-0813">Transport</keyword>
<keyword evidence="3" id="KW-1003">Cell membrane</keyword>
<dbReference type="RefSeq" id="WP_084336660.1">
    <property type="nucleotide sequence ID" value="NZ_CBKZNZ010000002.1"/>
</dbReference>
<dbReference type="InterPro" id="IPR008910">
    <property type="entry name" value="MSC_TM_helix"/>
</dbReference>
<dbReference type="Pfam" id="PF05552">
    <property type="entry name" value="MS_channel_1st_1"/>
    <property type="match status" value="1"/>
</dbReference>
<keyword evidence="4 7" id="KW-0812">Transmembrane</keyword>
<dbReference type="InterPro" id="IPR045275">
    <property type="entry name" value="MscS_archaea/bacteria_type"/>
</dbReference>
<dbReference type="SUPFAM" id="SSF82861">
    <property type="entry name" value="Mechanosensitive channel protein MscS (YggB), transmembrane region"/>
    <property type="match status" value="1"/>
</dbReference>
<evidence type="ECO:0000313" key="11">
    <source>
        <dbReference type="Proteomes" id="UP000198706"/>
    </source>
</evidence>
<dbReference type="Gene3D" id="2.30.30.60">
    <property type="match status" value="1"/>
</dbReference>
<evidence type="ECO:0000256" key="7">
    <source>
        <dbReference type="RuleBase" id="RU369025"/>
    </source>
</evidence>
<dbReference type="PANTHER" id="PTHR30221">
    <property type="entry name" value="SMALL-CONDUCTANCE MECHANOSENSITIVE CHANNEL"/>
    <property type="match status" value="1"/>
</dbReference>
<dbReference type="InterPro" id="IPR049278">
    <property type="entry name" value="MS_channel_C"/>
</dbReference>
<gene>
    <name evidence="10" type="ORF">SAMN05216186_11136</name>
</gene>
<evidence type="ECO:0000256" key="6">
    <source>
        <dbReference type="ARBA" id="ARBA00023136"/>
    </source>
</evidence>
<evidence type="ECO:0000256" key="3">
    <source>
        <dbReference type="ARBA" id="ARBA00022475"/>
    </source>
</evidence>